<accession>A0A923M768</accession>
<proteinExistence type="predicted"/>
<feature type="signal peptide" evidence="1">
    <location>
        <begin position="1"/>
        <end position="21"/>
    </location>
</feature>
<evidence type="ECO:0000313" key="4">
    <source>
        <dbReference type="Proteomes" id="UP000596827"/>
    </source>
</evidence>
<evidence type="ECO:0000259" key="2">
    <source>
        <dbReference type="Pfam" id="PF16036"/>
    </source>
</evidence>
<comment type="caution">
    <text evidence="3">The sequence shown here is derived from an EMBL/GenBank/DDBJ whole genome shotgun (WGS) entry which is preliminary data.</text>
</comment>
<keyword evidence="4" id="KW-1185">Reference proteome</keyword>
<dbReference type="Pfam" id="PF16036">
    <property type="entry name" value="Chalcone_3"/>
    <property type="match status" value="1"/>
</dbReference>
<feature type="domain" description="Chalcone isomerase" evidence="2">
    <location>
        <begin position="24"/>
        <end position="181"/>
    </location>
</feature>
<sequence>MQHRRRAIHAAQALSCAIAFAATAAGAQQDEAVRAAVPQARLVGEAPMRWFGLPIYDARLFAPAGFDALELARHAFVLELTYRRALRGRDIARRSIEEMRRAPSFPEDRAGRWESELAAVLPDVQPGDRIAGVHTPGGGAAFIVNGRRAGEIADAQFARLFFGIWLAPHTSEPGLRAALLGSAQR</sequence>
<evidence type="ECO:0000256" key="1">
    <source>
        <dbReference type="SAM" id="SignalP"/>
    </source>
</evidence>
<dbReference type="EMBL" id="JACORU010000004">
    <property type="protein sequence ID" value="MBC5765240.1"/>
    <property type="molecule type" value="Genomic_DNA"/>
</dbReference>
<organism evidence="3 4">
    <name type="scientific">Ramlibacter albus</name>
    <dbReference type="NCBI Taxonomy" id="2079448"/>
    <lineage>
        <taxon>Bacteria</taxon>
        <taxon>Pseudomonadati</taxon>
        <taxon>Pseudomonadota</taxon>
        <taxon>Betaproteobacteria</taxon>
        <taxon>Burkholderiales</taxon>
        <taxon>Comamonadaceae</taxon>
        <taxon>Ramlibacter</taxon>
    </lineage>
</organism>
<name>A0A923M768_9BURK</name>
<protein>
    <submittedName>
        <fullName evidence="3">Chalcone isomerase family protein</fullName>
    </submittedName>
</protein>
<dbReference type="GO" id="GO:0016853">
    <property type="term" value="F:isomerase activity"/>
    <property type="evidence" value="ECO:0007669"/>
    <property type="project" value="UniProtKB-KW"/>
</dbReference>
<gene>
    <name evidence="3" type="ORF">H8R02_12305</name>
</gene>
<keyword evidence="3" id="KW-0413">Isomerase</keyword>
<reference evidence="3" key="1">
    <citation type="submission" date="2020-08" db="EMBL/GenBank/DDBJ databases">
        <title>Ramlibacter sp. GTP1 16S ribosomal RNA gene genome sequencing and assembly.</title>
        <authorList>
            <person name="Kang M."/>
        </authorList>
    </citation>
    <scope>NUCLEOTIDE SEQUENCE</scope>
    <source>
        <strain evidence="3">GTP1</strain>
    </source>
</reference>
<dbReference type="RefSeq" id="WP_187081720.1">
    <property type="nucleotide sequence ID" value="NZ_JACORU010000004.1"/>
</dbReference>
<feature type="chain" id="PRO_5038031839" evidence="1">
    <location>
        <begin position="22"/>
        <end position="185"/>
    </location>
</feature>
<dbReference type="InterPro" id="IPR016087">
    <property type="entry name" value="Chalcone_isomerase"/>
</dbReference>
<evidence type="ECO:0000313" key="3">
    <source>
        <dbReference type="EMBL" id="MBC5765240.1"/>
    </source>
</evidence>
<dbReference type="Proteomes" id="UP000596827">
    <property type="component" value="Unassembled WGS sequence"/>
</dbReference>
<dbReference type="AlphaFoldDB" id="A0A923M768"/>
<keyword evidence="1" id="KW-0732">Signal</keyword>